<proteinExistence type="predicted"/>
<accession>A0A6C0KB98</accession>
<dbReference type="InterPro" id="IPR043918">
    <property type="entry name" value="DUF5760"/>
</dbReference>
<organism evidence="1">
    <name type="scientific">viral metagenome</name>
    <dbReference type="NCBI Taxonomy" id="1070528"/>
    <lineage>
        <taxon>unclassified sequences</taxon>
        <taxon>metagenomes</taxon>
        <taxon>organismal metagenomes</taxon>
    </lineage>
</organism>
<evidence type="ECO:0000313" key="1">
    <source>
        <dbReference type="EMBL" id="QHU14100.1"/>
    </source>
</evidence>
<name>A0A6C0KB98_9ZZZZ</name>
<protein>
    <submittedName>
        <fullName evidence="1">Uncharacterized protein</fullName>
    </submittedName>
</protein>
<reference evidence="1" key="1">
    <citation type="journal article" date="2020" name="Nature">
        <title>Giant virus diversity and host interactions through global metagenomics.</title>
        <authorList>
            <person name="Schulz F."/>
            <person name="Roux S."/>
            <person name="Paez-Espino D."/>
            <person name="Jungbluth S."/>
            <person name="Walsh D.A."/>
            <person name="Denef V.J."/>
            <person name="McMahon K.D."/>
            <person name="Konstantinidis K.T."/>
            <person name="Eloe-Fadrosh E.A."/>
            <person name="Kyrpides N.C."/>
            <person name="Woyke T."/>
        </authorList>
    </citation>
    <scope>NUCLEOTIDE SEQUENCE</scope>
    <source>
        <strain evidence="1">GVMAG-S-1101182-85</strain>
    </source>
</reference>
<dbReference type="Pfam" id="PF19064">
    <property type="entry name" value="DUF5760"/>
    <property type="match status" value="1"/>
</dbReference>
<sequence length="127" mass="14358">MNTSDLAHNVRGWVHYDNMCAALQKQLINARKQRDGFEDQVQVLLKNNSLEKSVIQISGGQLQLQEEKTTAGLTMKNLHESIDQYFRSHPELPNKTTDLVNYIREKRTVSTAVKLKKLKAAAAPAQV</sequence>
<dbReference type="EMBL" id="MN740830">
    <property type="protein sequence ID" value="QHU14100.1"/>
    <property type="molecule type" value="Genomic_DNA"/>
</dbReference>
<dbReference type="AlphaFoldDB" id="A0A6C0KB98"/>